<organism evidence="2 3">
    <name type="scientific">Paspalum notatum var. saurae</name>
    <dbReference type="NCBI Taxonomy" id="547442"/>
    <lineage>
        <taxon>Eukaryota</taxon>
        <taxon>Viridiplantae</taxon>
        <taxon>Streptophyta</taxon>
        <taxon>Embryophyta</taxon>
        <taxon>Tracheophyta</taxon>
        <taxon>Spermatophyta</taxon>
        <taxon>Magnoliopsida</taxon>
        <taxon>Liliopsida</taxon>
        <taxon>Poales</taxon>
        <taxon>Poaceae</taxon>
        <taxon>PACMAD clade</taxon>
        <taxon>Panicoideae</taxon>
        <taxon>Andropogonodae</taxon>
        <taxon>Paspaleae</taxon>
        <taxon>Paspalinae</taxon>
        <taxon>Paspalum</taxon>
    </lineage>
</organism>
<dbReference type="EMBL" id="CP144748">
    <property type="protein sequence ID" value="WVZ71821.1"/>
    <property type="molecule type" value="Genomic_DNA"/>
</dbReference>
<feature type="region of interest" description="Disordered" evidence="1">
    <location>
        <begin position="123"/>
        <end position="142"/>
    </location>
</feature>
<feature type="region of interest" description="Disordered" evidence="1">
    <location>
        <begin position="149"/>
        <end position="174"/>
    </location>
</feature>
<feature type="compositionally biased region" description="Low complexity" evidence="1">
    <location>
        <begin position="152"/>
        <end position="174"/>
    </location>
</feature>
<evidence type="ECO:0000313" key="2">
    <source>
        <dbReference type="EMBL" id="WVZ71821.1"/>
    </source>
</evidence>
<keyword evidence="3" id="KW-1185">Reference proteome</keyword>
<protein>
    <submittedName>
        <fullName evidence="2">Uncharacterized protein</fullName>
    </submittedName>
</protein>
<feature type="region of interest" description="Disordered" evidence="1">
    <location>
        <begin position="203"/>
        <end position="253"/>
    </location>
</feature>
<dbReference type="Proteomes" id="UP001341281">
    <property type="component" value="Chromosome 04"/>
</dbReference>
<sequence>MPSWAPPRSWPAAWGTRLGFLRRSARIGTWGSVGVSLGPSAAGPRPSGIALAAVPRRSAVVGFPVAAPLRSVAAVSGDLRASTFLHLPIGELSARMPHPSALAGCTWPRRRLSSSSHAGPLHAVLPPDPTSSSSCIDAAPTMRASPGPAAASLLGVSGSPVSPSSSSPHPSVPLLANPVGVPPLPRTSALRAAALPNLTPHPAPPASVGCARPCRHPSSSSHAGPLCTAPPPDPASSSHAGFRPSHADFQDGKKEQALVHQICNVLFLRLPTAGSSDL</sequence>
<evidence type="ECO:0000256" key="1">
    <source>
        <dbReference type="SAM" id="MobiDB-lite"/>
    </source>
</evidence>
<name>A0AAQ3TEW9_PASNO</name>
<dbReference type="AlphaFoldDB" id="A0AAQ3TEW9"/>
<proteinExistence type="predicted"/>
<accession>A0AAQ3TEW9</accession>
<evidence type="ECO:0000313" key="3">
    <source>
        <dbReference type="Proteomes" id="UP001341281"/>
    </source>
</evidence>
<gene>
    <name evidence="2" type="ORF">U9M48_020356</name>
</gene>
<reference evidence="2 3" key="1">
    <citation type="submission" date="2024-02" db="EMBL/GenBank/DDBJ databases">
        <title>High-quality chromosome-scale genome assembly of Pensacola bahiagrass (Paspalum notatum Flugge var. saurae).</title>
        <authorList>
            <person name="Vega J.M."/>
            <person name="Podio M."/>
            <person name="Orjuela J."/>
            <person name="Siena L.A."/>
            <person name="Pessino S.C."/>
            <person name="Combes M.C."/>
            <person name="Mariac C."/>
            <person name="Albertini E."/>
            <person name="Pupilli F."/>
            <person name="Ortiz J.P.A."/>
            <person name="Leblanc O."/>
        </authorList>
    </citation>
    <scope>NUCLEOTIDE SEQUENCE [LARGE SCALE GENOMIC DNA]</scope>
    <source>
        <strain evidence="2">R1</strain>
        <tissue evidence="2">Leaf</tissue>
    </source>
</reference>